<name>A0ABM9P6E7_9FLAO</name>
<gene>
    <name evidence="3" type="ORF">T190423A01A_100008</name>
</gene>
<feature type="domain" description="DUF11" evidence="1">
    <location>
        <begin position="314"/>
        <end position="422"/>
    </location>
</feature>
<dbReference type="RefSeq" id="WP_348718962.1">
    <property type="nucleotide sequence ID" value="NZ_CAXJIO010000001.1"/>
</dbReference>
<evidence type="ECO:0000313" key="3">
    <source>
        <dbReference type="EMBL" id="CAL2101020.1"/>
    </source>
</evidence>
<comment type="caution">
    <text evidence="3">The sequence shown here is derived from an EMBL/GenBank/DDBJ whole genome shotgun (WGS) entry which is preliminary data.</text>
</comment>
<dbReference type="PANTHER" id="PTHR34819">
    <property type="entry name" value="LARGE CYSTEINE-RICH PERIPLASMIC PROTEIN OMCB"/>
    <property type="match status" value="1"/>
</dbReference>
<dbReference type="InterPro" id="IPR001434">
    <property type="entry name" value="OmcB-like_DUF11"/>
</dbReference>
<feature type="domain" description="DUF2341" evidence="2">
    <location>
        <begin position="47"/>
        <end position="123"/>
    </location>
</feature>
<sequence>MVTTTFNASADLCDCDRRRPITITSTTTETDYQIMLDVNFVTGMSSDFSDIRFTDSDGSTEISFWIEEFTVSDDATIWIKVPSIPNGTKTIYMYYDGCTSSNTSNAANTFIFYDDMNSTTGWNTYGSGAVSATTTLGSSTLSKTTNCDPNGGWKSIGQTITNFRLITREVRTTAGNNNGCGLNRYGIENSGFNGYNINRDARGGNRVFGLEARTNGSGNNANRPNRNQPIDTWFRTELTRCCSSNTVTAQLYDDNRNAIGGLVSSTMPNNRNYCNFDRVTVRGGHNYHIDFMAVAKSSCGTIGATIGAEDGSADLKLTKTVNNALPKVGDNITYTIRVHNAGPLCGTGVLVEDIIPSGLTFVSYSSTSGTTYSTGTNTWDLTSISILPTEFAELQITVTIDSAGQIINTAKITQSDKDDPDSDPTN</sequence>
<reference evidence="3 4" key="1">
    <citation type="submission" date="2024-05" db="EMBL/GenBank/DDBJ databases">
        <authorList>
            <person name="Duchaud E."/>
        </authorList>
    </citation>
    <scope>NUCLEOTIDE SEQUENCE [LARGE SCALE GENOMIC DNA]</scope>
    <source>
        <strain evidence="3">Ena-SAMPLE-TAB-13-05-2024-13:56:06:370-140308</strain>
    </source>
</reference>
<evidence type="ECO:0000259" key="2">
    <source>
        <dbReference type="Pfam" id="PF10102"/>
    </source>
</evidence>
<dbReference type="EMBL" id="CAXJIO010000001">
    <property type="protein sequence ID" value="CAL2101020.1"/>
    <property type="molecule type" value="Genomic_DNA"/>
</dbReference>
<evidence type="ECO:0000313" key="4">
    <source>
        <dbReference type="Proteomes" id="UP001497527"/>
    </source>
</evidence>
<proteinExistence type="predicted"/>
<evidence type="ECO:0000259" key="1">
    <source>
        <dbReference type="Pfam" id="PF01345"/>
    </source>
</evidence>
<dbReference type="Gene3D" id="2.60.40.3080">
    <property type="match status" value="1"/>
</dbReference>
<dbReference type="NCBIfam" id="TIGR01451">
    <property type="entry name" value="B_ant_repeat"/>
    <property type="match status" value="1"/>
</dbReference>
<dbReference type="Proteomes" id="UP001497527">
    <property type="component" value="Unassembled WGS sequence"/>
</dbReference>
<protein>
    <recommendedName>
        <fullName evidence="5">DUF2341 domain-containing protein</fullName>
    </recommendedName>
</protein>
<keyword evidence="4" id="KW-1185">Reference proteome</keyword>
<accession>A0ABM9P6E7</accession>
<evidence type="ECO:0008006" key="5">
    <source>
        <dbReference type="Google" id="ProtNLM"/>
    </source>
</evidence>
<dbReference type="Pfam" id="PF10102">
    <property type="entry name" value="DUF2341"/>
    <property type="match status" value="1"/>
</dbReference>
<dbReference type="InterPro" id="IPR018765">
    <property type="entry name" value="DUF2341"/>
</dbReference>
<dbReference type="Pfam" id="PF01345">
    <property type="entry name" value="DUF11"/>
    <property type="match status" value="1"/>
</dbReference>
<dbReference type="InterPro" id="IPR051172">
    <property type="entry name" value="Chlamydia_OmcB"/>
</dbReference>
<dbReference type="InterPro" id="IPR047589">
    <property type="entry name" value="DUF11_rpt"/>
</dbReference>
<organism evidence="3 4">
    <name type="scientific">Tenacibaculum polynesiense</name>
    <dbReference type="NCBI Taxonomy" id="3137857"/>
    <lineage>
        <taxon>Bacteria</taxon>
        <taxon>Pseudomonadati</taxon>
        <taxon>Bacteroidota</taxon>
        <taxon>Flavobacteriia</taxon>
        <taxon>Flavobacteriales</taxon>
        <taxon>Flavobacteriaceae</taxon>
        <taxon>Tenacibaculum</taxon>
    </lineage>
</organism>
<dbReference type="PANTHER" id="PTHR34819:SF3">
    <property type="entry name" value="CELL SURFACE PROTEIN"/>
    <property type="match status" value="1"/>
</dbReference>